<dbReference type="AlphaFoldDB" id="A0A4P8J2Y6"/>
<protein>
    <recommendedName>
        <fullName evidence="5">Signal peptidase</fullName>
    </recommendedName>
</protein>
<organism evidence="3 4">
    <name type="scientific">Trinickia violacea</name>
    <dbReference type="NCBI Taxonomy" id="2571746"/>
    <lineage>
        <taxon>Bacteria</taxon>
        <taxon>Pseudomonadati</taxon>
        <taxon>Pseudomonadota</taxon>
        <taxon>Betaproteobacteria</taxon>
        <taxon>Burkholderiales</taxon>
        <taxon>Burkholderiaceae</taxon>
        <taxon>Trinickia</taxon>
    </lineage>
</organism>
<keyword evidence="4" id="KW-1185">Reference proteome</keyword>
<evidence type="ECO:0000256" key="2">
    <source>
        <dbReference type="SAM" id="SignalP"/>
    </source>
</evidence>
<evidence type="ECO:0000256" key="1">
    <source>
        <dbReference type="SAM" id="MobiDB-lite"/>
    </source>
</evidence>
<evidence type="ECO:0000313" key="3">
    <source>
        <dbReference type="EMBL" id="QCP54533.1"/>
    </source>
</evidence>
<feature type="region of interest" description="Disordered" evidence="1">
    <location>
        <begin position="24"/>
        <end position="70"/>
    </location>
</feature>
<proteinExistence type="predicted"/>
<dbReference type="Proteomes" id="UP000298656">
    <property type="component" value="Chromosome 2"/>
</dbReference>
<name>A0A4P8J2Y6_9BURK</name>
<feature type="compositionally biased region" description="Low complexity" evidence="1">
    <location>
        <begin position="24"/>
        <end position="33"/>
    </location>
</feature>
<keyword evidence="2" id="KW-0732">Signal</keyword>
<feature type="chain" id="PRO_5020273453" description="Signal peptidase" evidence="2">
    <location>
        <begin position="21"/>
        <end position="70"/>
    </location>
</feature>
<dbReference type="EMBL" id="CP040078">
    <property type="protein sequence ID" value="QCP54533.1"/>
    <property type="molecule type" value="Genomic_DNA"/>
</dbReference>
<evidence type="ECO:0000313" key="4">
    <source>
        <dbReference type="Proteomes" id="UP000298656"/>
    </source>
</evidence>
<feature type="compositionally biased region" description="Basic residues" evidence="1">
    <location>
        <begin position="48"/>
        <end position="62"/>
    </location>
</feature>
<accession>A0A4P8J2Y6</accession>
<evidence type="ECO:0008006" key="5">
    <source>
        <dbReference type="Google" id="ProtNLM"/>
    </source>
</evidence>
<sequence>MQKKIAVAALAGLFSLAVFAQASNPQAAPSQDATMDSTPMASPAPAPVKHKHHHRHHHHHKAAASDASPS</sequence>
<feature type="signal peptide" evidence="2">
    <location>
        <begin position="1"/>
        <end position="20"/>
    </location>
</feature>
<dbReference type="KEGG" id="tvl:FAZ95_37255"/>
<reference evidence="3 4" key="1">
    <citation type="submission" date="2019-05" db="EMBL/GenBank/DDBJ databases">
        <title>Burkholderia sp. DHOD12, isolated from subtropical forest soil.</title>
        <authorList>
            <person name="Gao Z.-H."/>
            <person name="Qiu L.-H."/>
        </authorList>
    </citation>
    <scope>NUCLEOTIDE SEQUENCE [LARGE SCALE GENOMIC DNA]</scope>
    <source>
        <strain evidence="3 4">DHOD12</strain>
    </source>
</reference>
<gene>
    <name evidence="3" type="ORF">FAZ95_37255</name>
</gene>